<gene>
    <name evidence="8" type="ORF">DB31_0308</name>
</gene>
<dbReference type="GO" id="GO:0004325">
    <property type="term" value="F:ferrochelatase activity"/>
    <property type="evidence" value="ECO:0007669"/>
    <property type="project" value="InterPro"/>
</dbReference>
<dbReference type="Pfam" id="PF14824">
    <property type="entry name" value="Sirohm_synth_M"/>
    <property type="match status" value="1"/>
</dbReference>
<dbReference type="SUPFAM" id="SSF75615">
    <property type="entry name" value="Siroheme synthase middle domains-like"/>
    <property type="match status" value="1"/>
</dbReference>
<dbReference type="Proteomes" id="UP000028725">
    <property type="component" value="Unassembled WGS sequence"/>
</dbReference>
<dbReference type="GO" id="GO:0019354">
    <property type="term" value="P:siroheme biosynthetic process"/>
    <property type="evidence" value="ECO:0007669"/>
    <property type="project" value="UniProtKB-UniPathway"/>
</dbReference>
<evidence type="ECO:0000256" key="1">
    <source>
        <dbReference type="ARBA" id="ARBA00005010"/>
    </source>
</evidence>
<evidence type="ECO:0000256" key="5">
    <source>
        <dbReference type="ARBA" id="ARBA00023244"/>
    </source>
</evidence>
<evidence type="ECO:0000256" key="3">
    <source>
        <dbReference type="ARBA" id="ARBA00023002"/>
    </source>
</evidence>
<dbReference type="EC" id="1.3.1.76" evidence="2"/>
<dbReference type="InterPro" id="IPR028281">
    <property type="entry name" value="Sirohaem_synthase_central"/>
</dbReference>
<dbReference type="STRING" id="394096.DB31_0308"/>
<comment type="caution">
    <text evidence="8">The sequence shown here is derived from an EMBL/GenBank/DDBJ whole genome shotgun (WGS) entry which is preliminary data.</text>
</comment>
<dbReference type="Gene3D" id="3.40.50.720">
    <property type="entry name" value="NAD(P)-binding Rossmann-like Domain"/>
    <property type="match status" value="1"/>
</dbReference>
<dbReference type="Pfam" id="PF13241">
    <property type="entry name" value="NAD_binding_7"/>
    <property type="match status" value="1"/>
</dbReference>
<dbReference type="PANTHER" id="PTHR35330:SF1">
    <property type="entry name" value="SIROHEME BIOSYNTHESIS PROTEIN MET8"/>
    <property type="match status" value="1"/>
</dbReference>
<evidence type="ECO:0000313" key="9">
    <source>
        <dbReference type="Proteomes" id="UP000028725"/>
    </source>
</evidence>
<dbReference type="RefSeq" id="WP_044180946.1">
    <property type="nucleotide sequence ID" value="NZ_JMCB01000001.1"/>
</dbReference>
<dbReference type="UniPathway" id="UPA00262">
    <property type="reaction ID" value="UER00222"/>
</dbReference>
<dbReference type="PATRIC" id="fig|394096.3.peg.306"/>
<keyword evidence="9" id="KW-1185">Reference proteome</keyword>
<dbReference type="SUPFAM" id="SSF51735">
    <property type="entry name" value="NAD(P)-binding Rossmann-fold domains"/>
    <property type="match status" value="1"/>
</dbReference>
<evidence type="ECO:0000259" key="7">
    <source>
        <dbReference type="Pfam" id="PF14824"/>
    </source>
</evidence>
<sequence>MASPSTAFDYPVCLRLHGKRVLLIGAGNIAEGRALQLIETGARVRMIAPQATATLRRLAEQGQLELLERPYAQGDLSGHALVFVATDDRRVSEAVAEEARALGIWLNAADEPDLCDFTIPSIGRRGAITVAVSTQGQSPALARHLRQKLTEQISLHHVQLARLSGWLRERLPRGPRRSRLLRLLVEEDIRGLLAKGQRREAWARLRAELEALGETT</sequence>
<proteinExistence type="predicted"/>
<dbReference type="GO" id="GO:0043115">
    <property type="term" value="F:precorrin-2 dehydrogenase activity"/>
    <property type="evidence" value="ECO:0007669"/>
    <property type="project" value="UniProtKB-EC"/>
</dbReference>
<organism evidence="8 9">
    <name type="scientific">Hyalangium minutum</name>
    <dbReference type="NCBI Taxonomy" id="394096"/>
    <lineage>
        <taxon>Bacteria</taxon>
        <taxon>Pseudomonadati</taxon>
        <taxon>Myxococcota</taxon>
        <taxon>Myxococcia</taxon>
        <taxon>Myxococcales</taxon>
        <taxon>Cystobacterineae</taxon>
        <taxon>Archangiaceae</taxon>
        <taxon>Hyalangium</taxon>
    </lineage>
</organism>
<dbReference type="EMBL" id="JMCB01000001">
    <property type="protein sequence ID" value="KFE72047.1"/>
    <property type="molecule type" value="Genomic_DNA"/>
</dbReference>
<dbReference type="NCBIfam" id="TIGR01470">
    <property type="entry name" value="cysG_Nterm"/>
    <property type="match status" value="1"/>
</dbReference>
<accession>A0A085WWI4</accession>
<name>A0A085WWI4_9BACT</name>
<protein>
    <recommendedName>
        <fullName evidence="2">precorrin-2 dehydrogenase</fullName>
        <ecNumber evidence="2">1.3.1.76</ecNumber>
    </recommendedName>
</protein>
<comment type="catalytic activity">
    <reaction evidence="6">
        <text>precorrin-2 + NAD(+) = sirohydrochlorin + NADH + 2 H(+)</text>
        <dbReference type="Rhea" id="RHEA:15613"/>
        <dbReference type="ChEBI" id="CHEBI:15378"/>
        <dbReference type="ChEBI" id="CHEBI:57540"/>
        <dbReference type="ChEBI" id="CHEBI:57945"/>
        <dbReference type="ChEBI" id="CHEBI:58351"/>
        <dbReference type="ChEBI" id="CHEBI:58827"/>
        <dbReference type="EC" id="1.3.1.76"/>
    </reaction>
</comment>
<dbReference type="OrthoDB" id="9815856at2"/>
<dbReference type="InterPro" id="IPR028161">
    <property type="entry name" value="Met8-like"/>
</dbReference>
<comment type="pathway">
    <text evidence="1">Porphyrin-containing compound metabolism; siroheme biosynthesis; sirohydrochlorin from precorrin-2: step 1/1.</text>
</comment>
<dbReference type="InterPro" id="IPR006367">
    <property type="entry name" value="Sirohaem_synthase_N"/>
</dbReference>
<keyword evidence="3" id="KW-0560">Oxidoreductase</keyword>
<dbReference type="AlphaFoldDB" id="A0A085WWI4"/>
<keyword evidence="5" id="KW-0627">Porphyrin biosynthesis</keyword>
<feature type="domain" description="Siroheme synthase central" evidence="7">
    <location>
        <begin position="125"/>
        <end position="151"/>
    </location>
</feature>
<dbReference type="InterPro" id="IPR036291">
    <property type="entry name" value="NAD(P)-bd_dom_sf"/>
</dbReference>
<evidence type="ECO:0000256" key="6">
    <source>
        <dbReference type="ARBA" id="ARBA00047561"/>
    </source>
</evidence>
<evidence type="ECO:0000256" key="2">
    <source>
        <dbReference type="ARBA" id="ARBA00012400"/>
    </source>
</evidence>
<evidence type="ECO:0000313" key="8">
    <source>
        <dbReference type="EMBL" id="KFE72047.1"/>
    </source>
</evidence>
<reference evidence="8 9" key="1">
    <citation type="submission" date="2014-04" db="EMBL/GenBank/DDBJ databases">
        <title>Genome assembly of Hyalangium minutum DSM 14724.</title>
        <authorList>
            <person name="Sharma G."/>
            <person name="Subramanian S."/>
        </authorList>
    </citation>
    <scope>NUCLEOTIDE SEQUENCE [LARGE SCALE GENOMIC DNA]</scope>
    <source>
        <strain evidence="8 9">DSM 14724</strain>
    </source>
</reference>
<dbReference type="Gene3D" id="3.30.160.110">
    <property type="entry name" value="Siroheme synthase, domain 2"/>
    <property type="match status" value="1"/>
</dbReference>
<keyword evidence="4" id="KW-0520">NAD</keyword>
<evidence type="ECO:0000256" key="4">
    <source>
        <dbReference type="ARBA" id="ARBA00023027"/>
    </source>
</evidence>
<dbReference type="PANTHER" id="PTHR35330">
    <property type="entry name" value="SIROHEME BIOSYNTHESIS PROTEIN MET8"/>
    <property type="match status" value="1"/>
</dbReference>